<feature type="region of interest" description="Disordered" evidence="2">
    <location>
        <begin position="1662"/>
        <end position="1690"/>
    </location>
</feature>
<keyword evidence="3" id="KW-1133">Transmembrane helix</keyword>
<name>A0ABM4CH74_HYDVU</name>
<dbReference type="CDD" id="cd00063">
    <property type="entry name" value="FN3"/>
    <property type="match status" value="7"/>
</dbReference>
<dbReference type="Gene3D" id="3.30.160.20">
    <property type="match status" value="3"/>
</dbReference>
<dbReference type="RefSeq" id="XP_065661078.1">
    <property type="nucleotide sequence ID" value="XM_065805006.1"/>
</dbReference>
<evidence type="ECO:0000259" key="6">
    <source>
        <dbReference type="PROSITE" id="PS50853"/>
    </source>
</evidence>
<dbReference type="PROSITE" id="PS50853">
    <property type="entry name" value="FN3"/>
    <property type="match status" value="7"/>
</dbReference>
<dbReference type="SUPFAM" id="SSF54768">
    <property type="entry name" value="dsRNA-binding domain-like"/>
    <property type="match status" value="3"/>
</dbReference>
<evidence type="ECO:0000313" key="8">
    <source>
        <dbReference type="RefSeq" id="XP_065661078.1"/>
    </source>
</evidence>
<dbReference type="PANTHER" id="PTHR13817">
    <property type="entry name" value="TITIN"/>
    <property type="match status" value="1"/>
</dbReference>
<sequence>MLRMLLLILFLLYSCQIGLSYTPPVLLEEPEDTFGYDKKPLTLKCRSSSSPPPRYLWFKDNNEVSNTRYTITSLGDLVISPFVATEDVGIYRCMVKVDVAINNAELKLVSRNAKVQIEEFPQIFASDISAITGYVNGALRLSVNVSNFNPKPKIGWNYRGKPSIQDNDPRFIVLSQGVLQISGLLSSDDGEIRAIAISKSNSNTMFGKFSKVTIEEASLRPKNKLFYFLGTPQNIELEWGHSTILEAFADSSTSVLYTWFKDGKKVVLSDRLSIVGKGNLKIQFAKDEDTGLYKVIAESAGQQITAIAQVKVISPAQIILSPPPQVTAMEETQVKINFSVSGNSPINWFHDGAVVDTSSADYLQFGTNYVIINNIINSDAGMYQGRIGNTNLHISFELIVIPKDSIPTQDTVNSLLIPGKPLDVIAKARSATEIDLEWKEPALPNGVITSYGIIYYDSPTTASKITVTDPTQRFITVKNLTPGTTYQFRLQAFNNKGPSLLTDAVGARTLDLSSLPGVVENLKVSPSKFSMIVSWDSPKSGAGSSGTGAGVRSYAVFYTPQGFSGNPLKKVSSGTTLQVDELTPGASYRVWVVSYNNDIAGPKSQELVVDIPYASEAPQPVINLVVTAALTTVANVNWEPPQSGPVPTSYKVYYQDADDSSSSLQVSTFSNPPANIRNLQPNTFYDFYVVPYNGVVAGLKSNVKKVKMLEEVPPAPSTLKIVSIGNDTLKVRWSPIDLKSFQGNLLSYELQYFEGDSRHTAKVIPNIPKSSKEWKITKLSPQTVYNINVLGMSGNGRGSPSPTITVKTRELTSEGPSEPADIRLMHDPDVPDVLMITWDEPLYVSGDVKSYIIYYRANPSDNYISKTTIGTAKGFNITDVLLGKLYESYMVAVDNNGQGKKSSVLEKKTMIEDVLPEPVSKLSVNPKADSLFISWEPPISSFNVIVRGYKINIFSPKTNAEILQDTLIGRQNTHLLLYNGIEPNERYTVNVQAFNKFGKSDVVKKDATTLQASKSTILITDVTKSSSTIFFKWIDTGIVSGVGNYIVRYDVYDINGIPETKILAVFKNEALITDLVAFTNYNFYVKHATETTFPKDITVSARTLEAVPSAPLDLTAQGIAEYPSWLILSWQVPRYPNGKIKEYVILYSADESLDYKEWPKIETKSISMTYNITQLTADTNYFFVVYAINGAGEGSKSAVYSKKTVGGGVVPITVIGAVASRDSGGWWWWWWIILAIILFILLLLLLLLICCCCCCGKYTEWCWGCCPCCKKCWFCCCLPLRSTCCFCCKSDKKKLYIATPVLTQTTNEKINGHIVNESKDVNVELTPLTSAVDGEIYGGDTGFGTNKSRMASSSLNSSRISLGNVKVPVPSDASFVSYKTSLQDYCQNTGWILPVYTTNLGNTGWTSKVSFGKIHTYESAECGTSKQDAEQRAAHAGLIGLGVLDFRSKYSDDTCIAVPGQGDGSFISYKCSLHDFCQQCSIQPPKFVTSIYENGYSSSVKVGQQTFNTVGRSSTSQEAEQKVAFVALQGLCMVDSQAVYDPQVCYTVPGPGDISFISFKSNLHDFCQRFVLPPPQYITNQGQQGFSAKLKFGGLFFQSNDFFQTRLEAEQHAAFEALQGLGLLESTVTFDSAWESSTILRGNNMKHGSGIITLGNVGGSLPRSYSHQSSKHSRSGSISTSRQGSASDLKTSLNIPTDFVGAEITRLPPAPNIQSNQNVSFSMGPRTYSSGSGFDRTTLNDRVGSYSALGRIPSNNNILNYNTSISGGFPKGLSASQTHISHSTPYKEYNGGDALLRFDTDFKDSSKVNYISQQHTKKEVYRTGSAYSSSSTTVESSSTSQFSGPRNYPGSVRDVTYIETPRTVRTASHPALGDLESEMAGLEGLIKDLNGIASKPL</sequence>
<dbReference type="InterPro" id="IPR007110">
    <property type="entry name" value="Ig-like_dom"/>
</dbReference>
<dbReference type="Pfam" id="PF00035">
    <property type="entry name" value="dsrm"/>
    <property type="match status" value="1"/>
</dbReference>
<evidence type="ECO:0000256" key="1">
    <source>
        <dbReference type="ARBA" id="ARBA00022737"/>
    </source>
</evidence>
<evidence type="ECO:0000313" key="7">
    <source>
        <dbReference type="Proteomes" id="UP001652625"/>
    </source>
</evidence>
<gene>
    <name evidence="8 9" type="primary">LOC100200359</name>
</gene>
<feature type="compositionally biased region" description="Low complexity" evidence="2">
    <location>
        <begin position="1675"/>
        <end position="1687"/>
    </location>
</feature>
<feature type="domain" description="Fibronectin type-III" evidence="6">
    <location>
        <begin position="420"/>
        <end position="512"/>
    </location>
</feature>
<dbReference type="InterPro" id="IPR050964">
    <property type="entry name" value="Striated_Muscle_Regulatory"/>
</dbReference>
<feature type="domain" description="Fibronectin type-III" evidence="6">
    <location>
        <begin position="818"/>
        <end position="912"/>
    </location>
</feature>
<feature type="domain" description="Ig-like" evidence="5">
    <location>
        <begin position="23"/>
        <end position="110"/>
    </location>
</feature>
<keyword evidence="4" id="KW-0732">Signal</keyword>
<dbReference type="InterPro" id="IPR003961">
    <property type="entry name" value="FN3_dom"/>
</dbReference>
<feature type="domain" description="Fibronectin type-III" evidence="6">
    <location>
        <begin position="1110"/>
        <end position="1207"/>
    </location>
</feature>
<dbReference type="InterPro" id="IPR036116">
    <property type="entry name" value="FN3_sf"/>
</dbReference>
<dbReference type="PROSITE" id="PS50835">
    <property type="entry name" value="IG_LIKE"/>
    <property type="match status" value="2"/>
</dbReference>
<dbReference type="InterPro" id="IPR013783">
    <property type="entry name" value="Ig-like_fold"/>
</dbReference>
<proteinExistence type="predicted"/>
<evidence type="ECO:0000256" key="2">
    <source>
        <dbReference type="SAM" id="MobiDB-lite"/>
    </source>
</evidence>
<feature type="transmembrane region" description="Helical" evidence="3">
    <location>
        <begin position="1227"/>
        <end position="1249"/>
    </location>
</feature>
<dbReference type="PANTHER" id="PTHR13817:SF166">
    <property type="entry name" value="NEURONAL IGCAM-RELATED"/>
    <property type="match status" value="1"/>
</dbReference>
<keyword evidence="7" id="KW-1185">Reference proteome</keyword>
<feature type="chain" id="PRO_5045025955" evidence="4">
    <location>
        <begin position="21"/>
        <end position="1897"/>
    </location>
</feature>
<evidence type="ECO:0000313" key="9">
    <source>
        <dbReference type="RefSeq" id="XP_065661079.1"/>
    </source>
</evidence>
<reference evidence="8 9" key="1">
    <citation type="submission" date="2025-05" db="UniProtKB">
        <authorList>
            <consortium name="RefSeq"/>
        </authorList>
    </citation>
    <scope>IDENTIFICATION</scope>
</reference>
<evidence type="ECO:0000256" key="3">
    <source>
        <dbReference type="SAM" id="Phobius"/>
    </source>
</evidence>
<keyword evidence="1" id="KW-0677">Repeat</keyword>
<dbReference type="InterPro" id="IPR014720">
    <property type="entry name" value="dsRBD_dom"/>
</dbReference>
<dbReference type="RefSeq" id="XP_065661079.1">
    <property type="nucleotide sequence ID" value="XM_065805007.1"/>
</dbReference>
<evidence type="ECO:0000259" key="5">
    <source>
        <dbReference type="PROSITE" id="PS50835"/>
    </source>
</evidence>
<dbReference type="SMART" id="SM00409">
    <property type="entry name" value="IG"/>
    <property type="match status" value="4"/>
</dbReference>
<dbReference type="Proteomes" id="UP001652625">
    <property type="component" value="Chromosome 09"/>
</dbReference>
<keyword evidence="3" id="KW-0812">Transmembrane</keyword>
<keyword evidence="3" id="KW-0472">Membrane</keyword>
<dbReference type="InterPro" id="IPR036179">
    <property type="entry name" value="Ig-like_dom_sf"/>
</dbReference>
<dbReference type="InterPro" id="IPR013098">
    <property type="entry name" value="Ig_I-set"/>
</dbReference>
<dbReference type="SMART" id="SM00060">
    <property type="entry name" value="FN3"/>
    <property type="match status" value="8"/>
</dbReference>
<feature type="domain" description="Fibronectin type-III" evidence="6">
    <location>
        <begin position="617"/>
        <end position="711"/>
    </location>
</feature>
<feature type="signal peptide" evidence="4">
    <location>
        <begin position="1"/>
        <end position="20"/>
    </location>
</feature>
<dbReference type="CDD" id="cd00048">
    <property type="entry name" value="DSRM_SF"/>
    <property type="match status" value="1"/>
</dbReference>
<feature type="domain" description="Fibronectin type-III" evidence="6">
    <location>
        <begin position="715"/>
        <end position="811"/>
    </location>
</feature>
<feature type="domain" description="Fibronectin type-III" evidence="6">
    <location>
        <begin position="915"/>
        <end position="1013"/>
    </location>
</feature>
<dbReference type="SMART" id="SM00358">
    <property type="entry name" value="DSRM"/>
    <property type="match status" value="3"/>
</dbReference>
<feature type="domain" description="Ig-like" evidence="5">
    <location>
        <begin position="221"/>
        <end position="305"/>
    </location>
</feature>
<dbReference type="InterPro" id="IPR003599">
    <property type="entry name" value="Ig_sub"/>
</dbReference>
<dbReference type="Pfam" id="PF00041">
    <property type="entry name" value="fn3"/>
    <property type="match status" value="6"/>
</dbReference>
<dbReference type="Gene3D" id="2.60.40.10">
    <property type="entry name" value="Immunoglobulins"/>
    <property type="match status" value="12"/>
</dbReference>
<dbReference type="Pfam" id="PF07679">
    <property type="entry name" value="I-set"/>
    <property type="match status" value="1"/>
</dbReference>
<protein>
    <submittedName>
        <fullName evidence="8 9">Neogenin isoform X2</fullName>
    </submittedName>
</protein>
<dbReference type="PROSITE" id="PS51257">
    <property type="entry name" value="PROKAR_LIPOPROTEIN"/>
    <property type="match status" value="1"/>
</dbReference>
<feature type="compositionally biased region" description="Low complexity" evidence="2">
    <location>
        <begin position="1823"/>
        <end position="1843"/>
    </location>
</feature>
<accession>A0ABM4CH74</accession>
<dbReference type="GeneID" id="100200359"/>
<evidence type="ECO:0000256" key="4">
    <source>
        <dbReference type="SAM" id="SignalP"/>
    </source>
</evidence>
<feature type="domain" description="Fibronectin type-III" evidence="6">
    <location>
        <begin position="518"/>
        <end position="614"/>
    </location>
</feature>
<organism evidence="7 8">
    <name type="scientific">Hydra vulgaris</name>
    <name type="common">Hydra</name>
    <name type="synonym">Hydra attenuata</name>
    <dbReference type="NCBI Taxonomy" id="6087"/>
    <lineage>
        <taxon>Eukaryota</taxon>
        <taxon>Metazoa</taxon>
        <taxon>Cnidaria</taxon>
        <taxon>Hydrozoa</taxon>
        <taxon>Hydroidolina</taxon>
        <taxon>Anthoathecata</taxon>
        <taxon>Aplanulata</taxon>
        <taxon>Hydridae</taxon>
        <taxon>Hydra</taxon>
    </lineage>
</organism>
<dbReference type="SUPFAM" id="SSF49265">
    <property type="entry name" value="Fibronectin type III"/>
    <property type="match status" value="4"/>
</dbReference>
<dbReference type="SUPFAM" id="SSF48726">
    <property type="entry name" value="Immunoglobulin"/>
    <property type="match status" value="4"/>
</dbReference>
<feature type="region of interest" description="Disordered" evidence="2">
    <location>
        <begin position="1823"/>
        <end position="1850"/>
    </location>
</feature>
<dbReference type="Pfam" id="PF13927">
    <property type="entry name" value="Ig_3"/>
    <property type="match status" value="1"/>
</dbReference>